<keyword evidence="2" id="KW-1185">Reference proteome</keyword>
<name>A0ABD2NB37_9CUCU</name>
<reference evidence="1 2" key="1">
    <citation type="journal article" date="2021" name="BMC Biol.">
        <title>Horizontally acquired antibacterial genes associated with adaptive radiation of ladybird beetles.</title>
        <authorList>
            <person name="Li H.S."/>
            <person name="Tang X.F."/>
            <person name="Huang Y.H."/>
            <person name="Xu Z.Y."/>
            <person name="Chen M.L."/>
            <person name="Du X.Y."/>
            <person name="Qiu B.Y."/>
            <person name="Chen P.T."/>
            <person name="Zhang W."/>
            <person name="Slipinski A."/>
            <person name="Escalona H.E."/>
            <person name="Waterhouse R.M."/>
            <person name="Zwick A."/>
            <person name="Pang H."/>
        </authorList>
    </citation>
    <scope>NUCLEOTIDE SEQUENCE [LARGE SCALE GENOMIC DNA]</scope>
    <source>
        <strain evidence="1">SYSU2018</strain>
    </source>
</reference>
<dbReference type="EMBL" id="JABFTP020000083">
    <property type="protein sequence ID" value="KAL3275554.1"/>
    <property type="molecule type" value="Genomic_DNA"/>
</dbReference>
<gene>
    <name evidence="1" type="ORF">HHI36_020310</name>
</gene>
<dbReference type="Proteomes" id="UP001516400">
    <property type="component" value="Unassembled WGS sequence"/>
</dbReference>
<proteinExistence type="predicted"/>
<sequence length="116" mass="13000">MGNQCQALKSDMKNLKESYVDLVRMLSTHHQGNITTKVTEKPTKMNQKPEQSYRDILSTKVTTQCVQKEIIMASASKNVAEVQDSDQRKLYIDSLNANEGFVPEAGKEKVPNTALL</sequence>
<organism evidence="1 2">
    <name type="scientific">Cryptolaemus montrouzieri</name>
    <dbReference type="NCBI Taxonomy" id="559131"/>
    <lineage>
        <taxon>Eukaryota</taxon>
        <taxon>Metazoa</taxon>
        <taxon>Ecdysozoa</taxon>
        <taxon>Arthropoda</taxon>
        <taxon>Hexapoda</taxon>
        <taxon>Insecta</taxon>
        <taxon>Pterygota</taxon>
        <taxon>Neoptera</taxon>
        <taxon>Endopterygota</taxon>
        <taxon>Coleoptera</taxon>
        <taxon>Polyphaga</taxon>
        <taxon>Cucujiformia</taxon>
        <taxon>Coccinelloidea</taxon>
        <taxon>Coccinellidae</taxon>
        <taxon>Scymninae</taxon>
        <taxon>Scymnini</taxon>
        <taxon>Cryptolaemus</taxon>
    </lineage>
</organism>
<evidence type="ECO:0000313" key="2">
    <source>
        <dbReference type="Proteomes" id="UP001516400"/>
    </source>
</evidence>
<dbReference type="AlphaFoldDB" id="A0ABD2NB37"/>
<comment type="caution">
    <text evidence="1">The sequence shown here is derived from an EMBL/GenBank/DDBJ whole genome shotgun (WGS) entry which is preliminary data.</text>
</comment>
<evidence type="ECO:0000313" key="1">
    <source>
        <dbReference type="EMBL" id="KAL3275554.1"/>
    </source>
</evidence>
<protein>
    <submittedName>
        <fullName evidence="1">Uncharacterized protein</fullName>
    </submittedName>
</protein>
<accession>A0ABD2NB37</accession>